<protein>
    <submittedName>
        <fullName evidence="1">Uncharacterized protein</fullName>
    </submittedName>
</protein>
<evidence type="ECO:0000313" key="2">
    <source>
        <dbReference type="Proteomes" id="UP001151760"/>
    </source>
</evidence>
<keyword evidence="2" id="KW-1185">Reference proteome</keyword>
<name>A0ABQ5CQQ2_9ASTR</name>
<reference evidence="1" key="1">
    <citation type="journal article" date="2022" name="Int. J. Mol. Sci.">
        <title>Draft Genome of Tanacetum Coccineum: Genomic Comparison of Closely Related Tanacetum-Family Plants.</title>
        <authorList>
            <person name="Yamashiro T."/>
            <person name="Shiraishi A."/>
            <person name="Nakayama K."/>
            <person name="Satake H."/>
        </authorList>
    </citation>
    <scope>NUCLEOTIDE SEQUENCE</scope>
</reference>
<evidence type="ECO:0000313" key="1">
    <source>
        <dbReference type="EMBL" id="GJT29059.1"/>
    </source>
</evidence>
<comment type="caution">
    <text evidence="1">The sequence shown here is derived from an EMBL/GenBank/DDBJ whole genome shotgun (WGS) entry which is preliminary data.</text>
</comment>
<dbReference type="EMBL" id="BQNB010014511">
    <property type="protein sequence ID" value="GJT29059.1"/>
    <property type="molecule type" value="Genomic_DNA"/>
</dbReference>
<reference evidence="1" key="2">
    <citation type="submission" date="2022-01" db="EMBL/GenBank/DDBJ databases">
        <authorList>
            <person name="Yamashiro T."/>
            <person name="Shiraishi A."/>
            <person name="Satake H."/>
            <person name="Nakayama K."/>
        </authorList>
    </citation>
    <scope>NUCLEOTIDE SEQUENCE</scope>
</reference>
<dbReference type="PANTHER" id="PTHR36617:SF15">
    <property type="entry name" value="REVERSE TRANSCRIPTASE ZINC-BINDING DOMAIN-CONTAINING PROTEIN"/>
    <property type="match status" value="1"/>
</dbReference>
<gene>
    <name evidence="1" type="ORF">Tco_0909334</name>
</gene>
<dbReference type="Proteomes" id="UP001151760">
    <property type="component" value="Unassembled WGS sequence"/>
</dbReference>
<proteinExistence type="predicted"/>
<organism evidence="1 2">
    <name type="scientific">Tanacetum coccineum</name>
    <dbReference type="NCBI Taxonomy" id="301880"/>
    <lineage>
        <taxon>Eukaryota</taxon>
        <taxon>Viridiplantae</taxon>
        <taxon>Streptophyta</taxon>
        <taxon>Embryophyta</taxon>
        <taxon>Tracheophyta</taxon>
        <taxon>Spermatophyta</taxon>
        <taxon>Magnoliopsida</taxon>
        <taxon>eudicotyledons</taxon>
        <taxon>Gunneridae</taxon>
        <taxon>Pentapetalae</taxon>
        <taxon>asterids</taxon>
        <taxon>campanulids</taxon>
        <taxon>Asterales</taxon>
        <taxon>Asteraceae</taxon>
        <taxon>Asteroideae</taxon>
        <taxon>Anthemideae</taxon>
        <taxon>Anthemidinae</taxon>
        <taxon>Tanacetum</taxon>
    </lineage>
</organism>
<sequence length="191" mass="21616">MGVSISSHLTEPSMLLNGVWRFHSQGFSLWSRVIKAIHGVDGMSQGRLILEVTRCSQMANIDIYLLEGICLPNMLDRWCWSLSGDEEFSVSSARILIDDKTLGTVGSKTHCGERLANVFPRLYALEQRKDCSITARWILSNNVWGGNWEWRIPPRGRAMDDLSDMLNLISNLELSSSGLDKWVWVCDVGLW</sequence>
<dbReference type="PANTHER" id="PTHR36617">
    <property type="entry name" value="PROTEIN, PUTATIVE-RELATED"/>
    <property type="match status" value="1"/>
</dbReference>
<accession>A0ABQ5CQQ2</accession>